<evidence type="ECO:0000313" key="2">
    <source>
        <dbReference type="Proteomes" id="UP001497516"/>
    </source>
</evidence>
<dbReference type="Proteomes" id="UP001497516">
    <property type="component" value="Chromosome 10"/>
</dbReference>
<gene>
    <name evidence="1" type="ORF">LTRI10_LOCUS9243</name>
</gene>
<accession>A0AAV2D0U2</accession>
<organism evidence="1 2">
    <name type="scientific">Linum trigynum</name>
    <dbReference type="NCBI Taxonomy" id="586398"/>
    <lineage>
        <taxon>Eukaryota</taxon>
        <taxon>Viridiplantae</taxon>
        <taxon>Streptophyta</taxon>
        <taxon>Embryophyta</taxon>
        <taxon>Tracheophyta</taxon>
        <taxon>Spermatophyta</taxon>
        <taxon>Magnoliopsida</taxon>
        <taxon>eudicotyledons</taxon>
        <taxon>Gunneridae</taxon>
        <taxon>Pentapetalae</taxon>
        <taxon>rosids</taxon>
        <taxon>fabids</taxon>
        <taxon>Malpighiales</taxon>
        <taxon>Linaceae</taxon>
        <taxon>Linum</taxon>
    </lineage>
</organism>
<proteinExistence type="predicted"/>
<dbReference type="EMBL" id="OZ034814">
    <property type="protein sequence ID" value="CAL1361975.1"/>
    <property type="molecule type" value="Genomic_DNA"/>
</dbReference>
<protein>
    <submittedName>
        <fullName evidence="1">Uncharacterized protein</fullName>
    </submittedName>
</protein>
<reference evidence="1 2" key="1">
    <citation type="submission" date="2024-04" db="EMBL/GenBank/DDBJ databases">
        <authorList>
            <person name="Fracassetti M."/>
        </authorList>
    </citation>
    <scope>NUCLEOTIDE SEQUENCE [LARGE SCALE GENOMIC DNA]</scope>
</reference>
<evidence type="ECO:0000313" key="1">
    <source>
        <dbReference type="EMBL" id="CAL1361975.1"/>
    </source>
</evidence>
<keyword evidence="2" id="KW-1185">Reference proteome</keyword>
<dbReference type="AlphaFoldDB" id="A0AAV2D0U2"/>
<sequence>MSASYRSLLSLIQFLWLHLPACGLVYLYLFLEESFQKDSHACDSMCLQYDHASCSMQDDLEPGDLPLPYPRLSIRFNLLAWSSK</sequence>
<name>A0AAV2D0U2_9ROSI</name>